<gene>
    <name evidence="5" type="ORF">LCMAC102_02710</name>
</gene>
<dbReference type="InterPro" id="IPR002641">
    <property type="entry name" value="PNPLA_dom"/>
</dbReference>
<feature type="transmembrane region" description="Helical" evidence="3">
    <location>
        <begin position="38"/>
        <end position="59"/>
    </location>
</feature>
<protein>
    <submittedName>
        <fullName evidence="5">Patatin-like phospholipase</fullName>
    </submittedName>
</protein>
<keyword evidence="2" id="KW-0378">Hydrolase</keyword>
<organism evidence="5">
    <name type="scientific">Marseillevirus LCMAC102</name>
    <dbReference type="NCBI Taxonomy" id="2506603"/>
    <lineage>
        <taxon>Viruses</taxon>
        <taxon>Varidnaviria</taxon>
        <taxon>Bamfordvirae</taxon>
        <taxon>Nucleocytoviricota</taxon>
        <taxon>Megaviricetes</taxon>
        <taxon>Pimascovirales</taxon>
        <taxon>Pimascovirales incertae sedis</taxon>
        <taxon>Marseilleviridae</taxon>
    </lineage>
</organism>
<sequence>MKFDAIVLSGGGIKGILALGVLHYYYEKGEYTSDDVQEYAGTSIGAAVSLLLICGYSPMEIFNEIYNMDSVFSVGECYNIWDITKHMGLMNIDGFGDKLTKLVKKKLKCVPTLKKLEELTGKTLAVAVANVTKMCEEKYSPDTRPNLGCVNAVKISCNLPPLFPPTKYNNSYCVDGGLVNNFPWDYISNCRKRILGIMVTGSDFALPDDAFMGYFYRCMTISINQLTELRCQMASEKVELVKVSWSGDSSLLQLTMPPSDQKMEMFLTGYKEAEKKKTTKFLYVEGWTWNISGKDTSSYVGVS</sequence>
<dbReference type="PROSITE" id="PS51635">
    <property type="entry name" value="PNPLA"/>
    <property type="match status" value="1"/>
</dbReference>
<dbReference type="Gene3D" id="3.40.1090.10">
    <property type="entry name" value="Cytosolic phospholipase A2 catalytic domain"/>
    <property type="match status" value="1"/>
</dbReference>
<dbReference type="SUPFAM" id="SSF52151">
    <property type="entry name" value="FabD/lysophospholipase-like"/>
    <property type="match status" value="1"/>
</dbReference>
<feature type="short sequence motif" description="GXGXXG" evidence="2">
    <location>
        <begin position="10"/>
        <end position="15"/>
    </location>
</feature>
<feature type="short sequence motif" description="DGA/G" evidence="2">
    <location>
        <begin position="175"/>
        <end position="177"/>
    </location>
</feature>
<dbReference type="Pfam" id="PF01734">
    <property type="entry name" value="Patatin"/>
    <property type="match status" value="1"/>
</dbReference>
<evidence type="ECO:0000256" key="2">
    <source>
        <dbReference type="PROSITE-ProRule" id="PRU01161"/>
    </source>
</evidence>
<evidence type="ECO:0000259" key="4">
    <source>
        <dbReference type="PROSITE" id="PS51635"/>
    </source>
</evidence>
<keyword evidence="3" id="KW-0472">Membrane</keyword>
<dbReference type="PANTHER" id="PTHR46394">
    <property type="entry name" value="ANNEXIN"/>
    <property type="match status" value="1"/>
</dbReference>
<reference evidence="5" key="1">
    <citation type="journal article" date="2019" name="MBio">
        <title>Virus Genomes from Deep Sea Sediments Expand the Ocean Megavirome and Support Independent Origins of Viral Gigantism.</title>
        <authorList>
            <person name="Backstrom D."/>
            <person name="Yutin N."/>
            <person name="Jorgensen S.L."/>
            <person name="Dharamshi J."/>
            <person name="Homa F."/>
            <person name="Zaremba-Niedwiedzka K."/>
            <person name="Spang A."/>
            <person name="Wolf Y.I."/>
            <person name="Koonin E.V."/>
            <person name="Ettema T.J."/>
        </authorList>
    </citation>
    <scope>NUCLEOTIDE SEQUENCE</scope>
</reference>
<keyword evidence="3" id="KW-1133">Transmembrane helix</keyword>
<keyword evidence="1 2" id="KW-0443">Lipid metabolism</keyword>
<feature type="domain" description="PNPLA" evidence="4">
    <location>
        <begin position="6"/>
        <end position="188"/>
    </location>
</feature>
<evidence type="ECO:0000313" key="5">
    <source>
        <dbReference type="EMBL" id="QBK86476.1"/>
    </source>
</evidence>
<feature type="active site" description="Proton acceptor" evidence="2">
    <location>
        <position position="175"/>
    </location>
</feature>
<keyword evidence="2" id="KW-0442">Lipid degradation</keyword>
<name>A0A481YVF4_9VIRU</name>
<proteinExistence type="predicted"/>
<feature type="short sequence motif" description="GXSXG" evidence="2">
    <location>
        <begin position="41"/>
        <end position="45"/>
    </location>
</feature>
<feature type="transmembrane region" description="Helical" evidence="3">
    <location>
        <begin position="6"/>
        <end position="26"/>
    </location>
</feature>
<dbReference type="GO" id="GO:0016042">
    <property type="term" value="P:lipid catabolic process"/>
    <property type="evidence" value="ECO:0007669"/>
    <property type="project" value="UniProtKB-UniRule"/>
</dbReference>
<dbReference type="InterPro" id="IPR052580">
    <property type="entry name" value="Lipid_Hydrolase"/>
</dbReference>
<keyword evidence="3" id="KW-0812">Transmembrane</keyword>
<evidence type="ECO:0000256" key="3">
    <source>
        <dbReference type="SAM" id="Phobius"/>
    </source>
</evidence>
<accession>A0A481YVF4</accession>
<dbReference type="GO" id="GO:0016787">
    <property type="term" value="F:hydrolase activity"/>
    <property type="evidence" value="ECO:0007669"/>
    <property type="project" value="UniProtKB-UniRule"/>
</dbReference>
<dbReference type="PANTHER" id="PTHR46394:SF1">
    <property type="entry name" value="PNPLA DOMAIN-CONTAINING PROTEIN"/>
    <property type="match status" value="1"/>
</dbReference>
<dbReference type="InterPro" id="IPR016035">
    <property type="entry name" value="Acyl_Trfase/lysoPLipase"/>
</dbReference>
<feature type="active site" description="Nucleophile" evidence="2">
    <location>
        <position position="43"/>
    </location>
</feature>
<dbReference type="EMBL" id="MK500334">
    <property type="protein sequence ID" value="QBK86476.1"/>
    <property type="molecule type" value="Genomic_DNA"/>
</dbReference>
<evidence type="ECO:0000256" key="1">
    <source>
        <dbReference type="ARBA" id="ARBA00023098"/>
    </source>
</evidence>